<comment type="subcellular location">
    <subcellularLocation>
        <location evidence="1 8">Mitochondrion inner membrane</location>
        <topology evidence="1 8">Peripheral membrane protein</topology>
        <orientation evidence="1 8">Matrix side</orientation>
    </subcellularLocation>
</comment>
<dbReference type="OrthoDB" id="107372at2759"/>
<name>A0A8B8UXB8_SACPA</name>
<reference evidence="11" key="1">
    <citation type="journal article" date="2017" name="Nat. Genet.">
        <title>Contrasting evolutionary genome dynamics between domesticated and wild yeasts.</title>
        <authorList>
            <person name="Yue J.X."/>
            <person name="Li J."/>
            <person name="Aigrain L."/>
            <person name="Hallin J."/>
            <person name="Persson K."/>
            <person name="Oliver K."/>
            <person name="Bergstrom A."/>
            <person name="Coupland P."/>
            <person name="Warringer J."/>
            <person name="Lagomarsino M.C."/>
            <person name="Fischer G."/>
            <person name="Durbin R."/>
            <person name="Liti G."/>
        </authorList>
    </citation>
    <scope>NUCLEOTIDE SEQUENCE</scope>
    <source>
        <strain evidence="11">CBS432</strain>
    </source>
</reference>
<comment type="function">
    <text evidence="8">Mitochondrial mRNA stabilization factor.</text>
</comment>
<dbReference type="GeneID" id="54632792"/>
<reference evidence="11" key="2">
    <citation type="submission" date="2020-01" db="EMBL/GenBank/DDBJ databases">
        <title>Population-level Yeast Reference Genomes.</title>
        <authorList>
            <person name="Yue J.-X."/>
        </authorList>
    </citation>
    <scope>NUCLEOTIDE SEQUENCE</scope>
    <source>
        <strain evidence="11">CBS432</strain>
    </source>
</reference>
<gene>
    <name evidence="11" type="primary">ATP25</name>
    <name evidence="11" type="ORF">SPAR_M02150</name>
</gene>
<reference evidence="11" key="3">
    <citation type="submission" date="2025-07" db="EMBL/GenBank/DDBJ databases">
        <authorList>
            <consortium name="NCBI Genome Project"/>
        </authorList>
    </citation>
    <scope>NUCLEOTIDE SEQUENCE</scope>
    <source>
        <strain evidence="11">CBS432</strain>
    </source>
</reference>
<dbReference type="GO" id="GO:0005743">
    <property type="term" value="C:mitochondrial inner membrane"/>
    <property type="evidence" value="ECO:0007669"/>
    <property type="project" value="UniProtKB-SubCell"/>
</dbReference>
<dbReference type="GO" id="GO:0140053">
    <property type="term" value="P:mitochondrial gene expression"/>
    <property type="evidence" value="ECO:0007669"/>
    <property type="project" value="UniProtKB-UniRule"/>
</dbReference>
<protein>
    <recommendedName>
        <fullName evidence="8">ATPase synthesis protein 25</fullName>
    </recommendedName>
</protein>
<evidence type="ECO:0000259" key="10">
    <source>
        <dbReference type="Pfam" id="PF13929"/>
    </source>
</evidence>
<comment type="function">
    <text evidence="7">mRNA stabilization factor specific for the 0.95 kb OLI1 mRNA. Also involved in OLI1 ring formation.</text>
</comment>
<dbReference type="InterPro" id="IPR040152">
    <property type="entry name" value="Atp25"/>
</dbReference>
<keyword evidence="5 8" id="KW-0496">Mitochondrion</keyword>
<dbReference type="Pfam" id="PF13929">
    <property type="entry name" value="mRNA_stabil"/>
    <property type="match status" value="1"/>
</dbReference>
<comment type="similarity">
    <text evidence="2 8">Belongs to the ATP25 family.</text>
</comment>
<keyword evidence="6 8" id="KW-0472">Membrane</keyword>
<feature type="compositionally biased region" description="Polar residues" evidence="9">
    <location>
        <begin position="34"/>
        <end position="44"/>
    </location>
</feature>
<evidence type="ECO:0000256" key="6">
    <source>
        <dbReference type="ARBA" id="ARBA00023136"/>
    </source>
</evidence>
<evidence type="ECO:0000256" key="4">
    <source>
        <dbReference type="ARBA" id="ARBA00022946"/>
    </source>
</evidence>
<proteinExistence type="inferred from homology"/>
<evidence type="ECO:0000256" key="5">
    <source>
        <dbReference type="ARBA" id="ARBA00023128"/>
    </source>
</evidence>
<evidence type="ECO:0000313" key="11">
    <source>
        <dbReference type="RefSeq" id="XP_033768402.1"/>
    </source>
</evidence>
<dbReference type="Pfam" id="PF02410">
    <property type="entry name" value="RsfS"/>
    <property type="match status" value="1"/>
</dbReference>
<dbReference type="VEuPathDB" id="FungiDB:SPAR_M02150"/>
<sequence length="612" mass="70250">MKKLCLLPFHSRRIRMANIPFAISLKQSLPPLHSHNTAGNYSTKGENDNHEQRHLSKNSTFAPLETPWYLKIVGNEKELMEDKKENGNQTDKAVELPEASPNSLRKITDLLTDKLGLDDFLVFDLRENSPNSVSAVNKLGDFMIICTARSTKHCHKSFLELNKFLKQEFCGSAYVEGNFNERQESRRKRRLARKSNLSKLLGRSSEGSTKDSNSEAWYMIDCHVDGIFVNILTQKRRNELNLEELYAPETEKSKFQNSEPDNVSTLSKMNEISSDDNILLGLRRLAQQRRRYSTSNSNELSKLRHFLQKQDFKEASRIIYNSPVSQAHNIRTLEHMKNSLEDFVGKGRDVDVAQWKSLFDEHSTLLTLRQSTVYWPLRLEYAILLNRANPQFYSDRVFLKDYLLLKKSLGQELTRKDLIALLEIVLKTQHSSHSYFNLVKQNRVVVRALSLFKGLQREGDSSVLYDEKVISLLLNSMVADERVKLRSLYETIDHICQTFGDKLTSNMVISILQSLAKIKDWTKLLQVWEAIAPTAGEGQDTRPWNEFINVLNQSGDGHIISKIVNNGHLLWIKRLNVNLTPELRSSIKALLKTAGMENSALEEFLIRGANNQ</sequence>
<dbReference type="PANTHER" id="PTHR28087:SF1">
    <property type="entry name" value="ATPASE SYNTHESIS PROTEIN 25, MITOCHONDRIAL"/>
    <property type="match status" value="1"/>
</dbReference>
<dbReference type="GO" id="GO:0048255">
    <property type="term" value="P:mRNA stabilization"/>
    <property type="evidence" value="ECO:0007669"/>
    <property type="project" value="InterPro"/>
</dbReference>
<accession>A0A8B8UXB8</accession>
<dbReference type="PANTHER" id="PTHR28087">
    <property type="entry name" value="ATPASE SYNTHESIS PROTEIN 25, MITOCHONDRIAL"/>
    <property type="match status" value="1"/>
</dbReference>
<evidence type="ECO:0000256" key="3">
    <source>
        <dbReference type="ARBA" id="ARBA00022792"/>
    </source>
</evidence>
<keyword evidence="4 8" id="KW-0809">Transit peptide</keyword>
<dbReference type="AlphaFoldDB" id="A0A8B8UXB8"/>
<dbReference type="InterPro" id="IPR025210">
    <property type="entry name" value="ATP25_mRNA_stabil_dom"/>
</dbReference>
<evidence type="ECO:0000256" key="8">
    <source>
        <dbReference type="RuleBase" id="RU367062"/>
    </source>
</evidence>
<keyword evidence="3 8" id="KW-0999">Mitochondrion inner membrane</keyword>
<dbReference type="RefSeq" id="XP_033768402.1">
    <property type="nucleotide sequence ID" value="XM_033912511.1"/>
</dbReference>
<feature type="domain" description="ATP25 mRNA stabilisation" evidence="10">
    <location>
        <begin position="304"/>
        <end position="594"/>
    </location>
</feature>
<evidence type="ECO:0000256" key="7">
    <source>
        <dbReference type="ARBA" id="ARBA00025146"/>
    </source>
</evidence>
<evidence type="ECO:0000256" key="1">
    <source>
        <dbReference type="ARBA" id="ARBA00004443"/>
    </source>
</evidence>
<dbReference type="KEGG" id="spao:SPAR_M02150"/>
<feature type="region of interest" description="Disordered" evidence="9">
    <location>
        <begin position="32"/>
        <end position="57"/>
    </location>
</feature>
<dbReference type="InterPro" id="IPR043519">
    <property type="entry name" value="NT_sf"/>
</dbReference>
<evidence type="ECO:0000256" key="2">
    <source>
        <dbReference type="ARBA" id="ARBA00010787"/>
    </source>
</evidence>
<feature type="compositionally biased region" description="Basic and acidic residues" evidence="9">
    <location>
        <begin position="45"/>
        <end position="54"/>
    </location>
</feature>
<organism evidence="11">
    <name type="scientific">Saccharomyces paradoxus</name>
    <name type="common">Yeast</name>
    <name type="synonym">Saccharomyces douglasii</name>
    <dbReference type="NCBI Taxonomy" id="27291"/>
    <lineage>
        <taxon>Eukaryota</taxon>
        <taxon>Fungi</taxon>
        <taxon>Dikarya</taxon>
        <taxon>Ascomycota</taxon>
        <taxon>Saccharomycotina</taxon>
        <taxon>Saccharomycetes</taxon>
        <taxon>Saccharomycetales</taxon>
        <taxon>Saccharomycetaceae</taxon>
        <taxon>Saccharomyces</taxon>
    </lineage>
</organism>
<evidence type="ECO:0000256" key="9">
    <source>
        <dbReference type="SAM" id="MobiDB-lite"/>
    </source>
</evidence>
<reference evidence="11" key="4">
    <citation type="submission" date="2025-08" db="UniProtKB">
        <authorList>
            <consortium name="RefSeq"/>
        </authorList>
    </citation>
    <scope>IDENTIFICATION</scope>
    <source>
        <strain evidence="11">CBS432</strain>
    </source>
</reference>
<dbReference type="SUPFAM" id="SSF81301">
    <property type="entry name" value="Nucleotidyltransferase"/>
    <property type="match status" value="1"/>
</dbReference>
<dbReference type="Gene3D" id="3.30.460.10">
    <property type="entry name" value="Beta Polymerase, domain 2"/>
    <property type="match status" value="1"/>
</dbReference>